<gene>
    <name evidence="6" type="ORF">P9989_08885</name>
</gene>
<name>A0ABY8J6R7_9BACI</name>
<feature type="DNA-binding region" description="H-T-H motif" evidence="4">
    <location>
        <begin position="35"/>
        <end position="54"/>
    </location>
</feature>
<organism evidence="6 7">
    <name type="scientific">Halobacillus naozhouensis</name>
    <dbReference type="NCBI Taxonomy" id="554880"/>
    <lineage>
        <taxon>Bacteria</taxon>
        <taxon>Bacillati</taxon>
        <taxon>Bacillota</taxon>
        <taxon>Bacilli</taxon>
        <taxon>Bacillales</taxon>
        <taxon>Bacillaceae</taxon>
        <taxon>Halobacillus</taxon>
    </lineage>
</organism>
<keyword evidence="7" id="KW-1185">Reference proteome</keyword>
<dbReference type="PROSITE" id="PS50977">
    <property type="entry name" value="HTH_TETR_2"/>
    <property type="match status" value="1"/>
</dbReference>
<dbReference type="PANTHER" id="PTHR47506">
    <property type="entry name" value="TRANSCRIPTIONAL REGULATORY PROTEIN"/>
    <property type="match status" value="1"/>
</dbReference>
<protein>
    <submittedName>
        <fullName evidence="6">TetR/AcrR family transcriptional regulator</fullName>
    </submittedName>
</protein>
<reference evidence="6 7" key="1">
    <citation type="submission" date="2023-04" db="EMBL/GenBank/DDBJ databases">
        <title>Genome sequence of Halobacillus naozhouensis KACC 21980.</title>
        <authorList>
            <person name="Kim S."/>
            <person name="Heo J."/>
            <person name="Kwon S.-W."/>
        </authorList>
    </citation>
    <scope>NUCLEOTIDE SEQUENCE [LARGE SCALE GENOMIC DNA]</scope>
    <source>
        <strain evidence="6 7">KCTC 13234</strain>
    </source>
</reference>
<dbReference type="Gene3D" id="1.10.357.10">
    <property type="entry name" value="Tetracycline Repressor, domain 2"/>
    <property type="match status" value="1"/>
</dbReference>
<evidence type="ECO:0000313" key="6">
    <source>
        <dbReference type="EMBL" id="WFT76460.1"/>
    </source>
</evidence>
<keyword evidence="1" id="KW-0805">Transcription regulation</keyword>
<dbReference type="PRINTS" id="PR00455">
    <property type="entry name" value="HTHTETR"/>
</dbReference>
<keyword evidence="3" id="KW-0804">Transcription</keyword>
<dbReference type="InterPro" id="IPR001647">
    <property type="entry name" value="HTH_TetR"/>
</dbReference>
<dbReference type="Proteomes" id="UP001221597">
    <property type="component" value="Chromosome"/>
</dbReference>
<dbReference type="PANTHER" id="PTHR47506:SF3">
    <property type="entry name" value="HTH-TYPE TRANSCRIPTIONAL REGULATOR LMRA"/>
    <property type="match status" value="1"/>
</dbReference>
<dbReference type="RefSeq" id="WP_283078414.1">
    <property type="nucleotide sequence ID" value="NZ_CP121671.1"/>
</dbReference>
<dbReference type="InterPro" id="IPR023772">
    <property type="entry name" value="DNA-bd_HTH_TetR-type_CS"/>
</dbReference>
<proteinExistence type="predicted"/>
<dbReference type="EMBL" id="CP121671">
    <property type="protein sequence ID" value="WFT76460.1"/>
    <property type="molecule type" value="Genomic_DNA"/>
</dbReference>
<keyword evidence="2 4" id="KW-0238">DNA-binding</keyword>
<evidence type="ECO:0000259" key="5">
    <source>
        <dbReference type="PROSITE" id="PS50977"/>
    </source>
</evidence>
<evidence type="ECO:0000313" key="7">
    <source>
        <dbReference type="Proteomes" id="UP001221597"/>
    </source>
</evidence>
<evidence type="ECO:0000256" key="1">
    <source>
        <dbReference type="ARBA" id="ARBA00023015"/>
    </source>
</evidence>
<dbReference type="PROSITE" id="PS01081">
    <property type="entry name" value="HTH_TETR_1"/>
    <property type="match status" value="1"/>
</dbReference>
<evidence type="ECO:0000256" key="3">
    <source>
        <dbReference type="ARBA" id="ARBA00023163"/>
    </source>
</evidence>
<sequence length="200" mass="23357">MCTLSLREKKKREVKNKILYAAEKLFKEQGFEKTTTNQIAKEAGIASGTAFNYFDTKAEILLAVFANQNKDVEDYVYSIMETEDPSEIIFNYLWHHSQQLTKIDKTLLKELLQAFVTSYKNNPTLIKQLIEIDLGFIDKLTKIMTELKDKNLIKNNFQNELAAEIIYSTLVYEFVNYAFGEDVDKRTLKDRIKQKIEFLI</sequence>
<evidence type="ECO:0000256" key="4">
    <source>
        <dbReference type="PROSITE-ProRule" id="PRU00335"/>
    </source>
</evidence>
<dbReference type="SUPFAM" id="SSF46689">
    <property type="entry name" value="Homeodomain-like"/>
    <property type="match status" value="1"/>
</dbReference>
<evidence type="ECO:0000256" key="2">
    <source>
        <dbReference type="ARBA" id="ARBA00023125"/>
    </source>
</evidence>
<accession>A0ABY8J6R7</accession>
<feature type="domain" description="HTH tetR-type" evidence="5">
    <location>
        <begin position="12"/>
        <end position="72"/>
    </location>
</feature>
<dbReference type="Pfam" id="PF00440">
    <property type="entry name" value="TetR_N"/>
    <property type="match status" value="1"/>
</dbReference>
<dbReference type="InterPro" id="IPR009057">
    <property type="entry name" value="Homeodomain-like_sf"/>
</dbReference>